<evidence type="ECO:0000313" key="2">
    <source>
        <dbReference type="EMBL" id="KAK1429586.1"/>
    </source>
</evidence>
<proteinExistence type="predicted"/>
<dbReference type="Proteomes" id="UP001229421">
    <property type="component" value="Unassembled WGS sequence"/>
</dbReference>
<organism evidence="2 3">
    <name type="scientific">Tagetes erecta</name>
    <name type="common">African marigold</name>
    <dbReference type="NCBI Taxonomy" id="13708"/>
    <lineage>
        <taxon>Eukaryota</taxon>
        <taxon>Viridiplantae</taxon>
        <taxon>Streptophyta</taxon>
        <taxon>Embryophyta</taxon>
        <taxon>Tracheophyta</taxon>
        <taxon>Spermatophyta</taxon>
        <taxon>Magnoliopsida</taxon>
        <taxon>eudicotyledons</taxon>
        <taxon>Gunneridae</taxon>
        <taxon>Pentapetalae</taxon>
        <taxon>asterids</taxon>
        <taxon>campanulids</taxon>
        <taxon>Asterales</taxon>
        <taxon>Asteraceae</taxon>
        <taxon>Asteroideae</taxon>
        <taxon>Heliantheae alliance</taxon>
        <taxon>Tageteae</taxon>
        <taxon>Tagetes</taxon>
    </lineage>
</organism>
<accession>A0AAD8P2I1</accession>
<dbReference type="EMBL" id="JAUHHV010000003">
    <property type="protein sequence ID" value="KAK1429586.1"/>
    <property type="molecule type" value="Genomic_DNA"/>
</dbReference>
<feature type="transmembrane region" description="Helical" evidence="1">
    <location>
        <begin position="9"/>
        <end position="27"/>
    </location>
</feature>
<sequence>MSRLTNKHFLSLSLIFPFIIISLISFFLEGSSFHLLLIFFFFFCFCNFNINYSSFRVSVSPHAQHKTLLL</sequence>
<keyword evidence="3" id="KW-1185">Reference proteome</keyword>
<keyword evidence="1" id="KW-0812">Transmembrane</keyword>
<dbReference type="AlphaFoldDB" id="A0AAD8P2I1"/>
<evidence type="ECO:0000256" key="1">
    <source>
        <dbReference type="SAM" id="Phobius"/>
    </source>
</evidence>
<evidence type="ECO:0000313" key="3">
    <source>
        <dbReference type="Proteomes" id="UP001229421"/>
    </source>
</evidence>
<keyword evidence="1" id="KW-1133">Transmembrane helix</keyword>
<gene>
    <name evidence="2" type="ORF">QVD17_11800</name>
</gene>
<reference evidence="2" key="1">
    <citation type="journal article" date="2023" name="bioRxiv">
        <title>Improved chromosome-level genome assembly for marigold (Tagetes erecta).</title>
        <authorList>
            <person name="Jiang F."/>
            <person name="Yuan L."/>
            <person name="Wang S."/>
            <person name="Wang H."/>
            <person name="Xu D."/>
            <person name="Wang A."/>
            <person name="Fan W."/>
        </authorList>
    </citation>
    <scope>NUCLEOTIDE SEQUENCE</scope>
    <source>
        <strain evidence="2">WSJ</strain>
        <tissue evidence="2">Leaf</tissue>
    </source>
</reference>
<feature type="transmembrane region" description="Helical" evidence="1">
    <location>
        <begin position="33"/>
        <end position="50"/>
    </location>
</feature>
<comment type="caution">
    <text evidence="2">The sequence shown here is derived from an EMBL/GenBank/DDBJ whole genome shotgun (WGS) entry which is preliminary data.</text>
</comment>
<name>A0AAD8P2I1_TARER</name>
<protein>
    <submittedName>
        <fullName evidence="2">Uncharacterized protein</fullName>
    </submittedName>
</protein>
<keyword evidence="1" id="KW-0472">Membrane</keyword>